<dbReference type="FunFam" id="1.20.1280.130:FF:000001">
    <property type="entry name" value="Vacuolar protein sorting-associated protein 54"/>
    <property type="match status" value="1"/>
</dbReference>
<dbReference type="Proteomes" id="UP000694700">
    <property type="component" value="Unplaced"/>
</dbReference>
<comment type="function">
    <text evidence="9">Acts as a component of the GARP complex that is involved in retrograde transport from early and late endosomes to the trans-Golgi network (TGN). The GARP complex is required for the maintenance of the cycling of mannose 6-phosphate receptors between the TGN and endosomes, this cycling is necessary for proper lysosomal sorting of acid hydrolases such as CTSD. Within the GARP complex, required to tether the complex to the TGN. Not involved in endocytic recycling.</text>
</comment>
<evidence type="ECO:0000259" key="13">
    <source>
        <dbReference type="Pfam" id="PF10475"/>
    </source>
</evidence>
<comment type="subcellular location">
    <subcellularLocation>
        <location evidence="1">Golgi apparatus</location>
        <location evidence="1">trans-Golgi network</location>
    </subcellularLocation>
</comment>
<proteinExistence type="inferred from homology"/>
<dbReference type="PANTHER" id="PTHR12965:SF0">
    <property type="entry name" value="VACUOLAR PROTEIN SORTING-ASSOCIATED PROTEIN 54"/>
    <property type="match status" value="1"/>
</dbReference>
<evidence type="ECO:0000256" key="6">
    <source>
        <dbReference type="ARBA" id="ARBA00022927"/>
    </source>
</evidence>
<evidence type="ECO:0000313" key="14">
    <source>
        <dbReference type="Ensembl" id="ENSCCRP00015035907.1"/>
    </source>
</evidence>
<reference evidence="14" key="1">
    <citation type="submission" date="2025-08" db="UniProtKB">
        <authorList>
            <consortium name="Ensembl"/>
        </authorList>
    </citation>
    <scope>IDENTIFICATION</scope>
</reference>
<dbReference type="GO" id="GO:0042147">
    <property type="term" value="P:retrograde transport, endosome to Golgi"/>
    <property type="evidence" value="ECO:0007669"/>
    <property type="project" value="InterPro"/>
</dbReference>
<comment type="subunit">
    <text evidence="10">Component of the Golgi-associated retrograde protein (GARP) complex, also called VFT (VPS fifty-three) complex, composed of VPS51, VPS52, VPS53 and VPS54. EIPR1 interacts with GARP complex and mediates its recruitment to the trans-Golgi network. Interacts with VPS51 in an EIPR1-independent manner.</text>
</comment>
<feature type="compositionally biased region" description="Polar residues" evidence="11">
    <location>
        <begin position="1"/>
        <end position="11"/>
    </location>
</feature>
<evidence type="ECO:0000256" key="10">
    <source>
        <dbReference type="ARBA" id="ARBA00063265"/>
    </source>
</evidence>
<feature type="region of interest" description="Disordered" evidence="11">
    <location>
        <begin position="524"/>
        <end position="557"/>
    </location>
</feature>
<dbReference type="Pfam" id="PF07928">
    <property type="entry name" value="Vps54"/>
    <property type="match status" value="1"/>
</dbReference>
<evidence type="ECO:0000256" key="9">
    <source>
        <dbReference type="ARBA" id="ARBA00058043"/>
    </source>
</evidence>
<dbReference type="AlphaFoldDB" id="A0A8C1UDM9"/>
<dbReference type="InterPro" id="IPR019515">
    <property type="entry name" value="VPS54_N"/>
</dbReference>
<evidence type="ECO:0000256" key="11">
    <source>
        <dbReference type="SAM" id="MobiDB-lite"/>
    </source>
</evidence>
<evidence type="ECO:0000313" key="15">
    <source>
        <dbReference type="Proteomes" id="UP000694700"/>
    </source>
</evidence>
<dbReference type="GO" id="GO:0000938">
    <property type="term" value="C:GARP complex"/>
    <property type="evidence" value="ECO:0007669"/>
    <property type="project" value="InterPro"/>
</dbReference>
<keyword evidence="4" id="KW-0813">Transport</keyword>
<sequence>MSSSQGSSPIAQCSGPGDGLFRKPRDPAMAPRHYRTPRSLPDVCPKEPTGEGRALCDGPSVVADQHRWTVYNSKVNLPAALNDPRLAKRESDFFTKTWGLDFTETEVMPSFYLPNISREHFSSYLQETAQREKIHERCKNICQKQTFPCLLTFFSLRLPQIFMKPEFVLNDPATFNAVLPWSHFSVAGGKNSRDVASSRLLQEKLSHYLDVVEVSIARQISLRSEAFFHAMSSQHELQDRLRETADAVAKLRARTTAIDRIMCRGPLQALRDALTRNNCIKLHNKLKLMAAVHQTQPTVQLLLSTSEFVGALELIATTKEVLQQELQGIHSFRHLGSQLCEMERLIDKMMVADFSTYAQSDLSRPFEEDSQVLEKDRLQSLVFGLLRQRKLDFLDIYSEEMVRAAKNIVRQCVVKSVSQISEIDADAVRFHEQMRLMTFPQWFDLLLDIFEHFILFLKRIKATLSVIRNVVLEVLDSSQRSRLEEESEGPAFHSGEAELAYLTHEGLFISDALNEAEQRSTRAQTCTDACGSDSASATTESSSSREHNSNTTSSLPIGGAAAISEDVMPSDLELGRVANNVQELLYTASDVSHDRCVKVLMTRAKDGSLERLSSSEFVCLSQAVESFVSDTEELCGRRSMSLRGALQSQAYRFVQRFHEERKTKLSLLLDNERWKQAEVPAEFQDLVDSIADGRITLPERKPAGSEDRKPSEFLCVDGQKYAVVGTVLLLIRMFLEYCQCVNDIPSITTDILTRLADLLKHFNSRSCQLVLGAGALQVVGLKTITTRNLALASRCLQLLVHYIPVIRAHFETRLQPRQYSILRHFGHITKDYNDHIAEISAKLVAIMDSMFEKALSKYEVKAPMPSACLRNVCKQMAKMHEAINELLPEEQTQMLFLRINASFKLYLKRQLARLGVFNDGGPQNGLVMVDVAFYSENVQALRSLERLDLNMPEIWEQKR</sequence>
<evidence type="ECO:0000256" key="3">
    <source>
        <dbReference type="ARBA" id="ARBA00017665"/>
    </source>
</evidence>
<evidence type="ECO:0000259" key="12">
    <source>
        <dbReference type="Pfam" id="PF07928"/>
    </source>
</evidence>
<feature type="region of interest" description="Disordered" evidence="11">
    <location>
        <begin position="1"/>
        <end position="51"/>
    </location>
</feature>
<dbReference type="GO" id="GO:0005829">
    <property type="term" value="C:cytosol"/>
    <property type="evidence" value="ECO:0007669"/>
    <property type="project" value="GOC"/>
</dbReference>
<evidence type="ECO:0000256" key="4">
    <source>
        <dbReference type="ARBA" id="ARBA00022448"/>
    </source>
</evidence>
<accession>A0A8C1UDM9</accession>
<keyword evidence="8" id="KW-0175">Coiled coil</keyword>
<evidence type="ECO:0000256" key="2">
    <source>
        <dbReference type="ARBA" id="ARBA00009150"/>
    </source>
</evidence>
<comment type="similarity">
    <text evidence="2">Belongs to the VPS54 family.</text>
</comment>
<name>A0A8C1UDM9_CYPCA</name>
<dbReference type="GO" id="GO:0019905">
    <property type="term" value="F:syntaxin binding"/>
    <property type="evidence" value="ECO:0007669"/>
    <property type="project" value="TreeGrafter"/>
</dbReference>
<dbReference type="Gene3D" id="6.10.250.860">
    <property type="match status" value="1"/>
</dbReference>
<dbReference type="InterPro" id="IPR039745">
    <property type="entry name" value="Vps54"/>
</dbReference>
<dbReference type="Ensembl" id="ENSCCRT00015037152.1">
    <property type="protein sequence ID" value="ENSCCRP00015035907.1"/>
    <property type="gene ID" value="ENSCCRG00015014519.1"/>
</dbReference>
<keyword evidence="6" id="KW-0653">Protein transport</keyword>
<dbReference type="Pfam" id="PF10475">
    <property type="entry name" value="Vps54_N"/>
    <property type="match status" value="1"/>
</dbReference>
<dbReference type="Gene3D" id="1.20.1280.130">
    <property type="match status" value="1"/>
</dbReference>
<dbReference type="InterPro" id="IPR012501">
    <property type="entry name" value="Vps54_C"/>
</dbReference>
<keyword evidence="5" id="KW-0597">Phosphoprotein</keyword>
<evidence type="ECO:0000256" key="5">
    <source>
        <dbReference type="ARBA" id="ARBA00022553"/>
    </source>
</evidence>
<dbReference type="PANTHER" id="PTHR12965">
    <property type="entry name" value="VACUOLAR PROTEIN SORTING 54"/>
    <property type="match status" value="1"/>
</dbReference>
<protein>
    <recommendedName>
        <fullName evidence="3">Vacuolar protein sorting-associated protein 54</fullName>
    </recommendedName>
</protein>
<feature type="compositionally biased region" description="Low complexity" evidence="11">
    <location>
        <begin position="532"/>
        <end position="542"/>
    </location>
</feature>
<dbReference type="GO" id="GO:0015031">
    <property type="term" value="P:protein transport"/>
    <property type="evidence" value="ECO:0007669"/>
    <property type="project" value="UniProtKB-KW"/>
</dbReference>
<feature type="domain" description="Vacuolar protein sorting-associated protein 54 N-terminal" evidence="13">
    <location>
        <begin position="203"/>
        <end position="359"/>
    </location>
</feature>
<keyword evidence="7" id="KW-0333">Golgi apparatus</keyword>
<evidence type="ECO:0000256" key="1">
    <source>
        <dbReference type="ARBA" id="ARBA00004601"/>
    </source>
</evidence>
<dbReference type="GO" id="GO:0006896">
    <property type="term" value="P:Golgi to vacuole transport"/>
    <property type="evidence" value="ECO:0007669"/>
    <property type="project" value="TreeGrafter"/>
</dbReference>
<feature type="domain" description="Vacuolar protein sorting-associated protein 54 C-terminal" evidence="12">
    <location>
        <begin position="719"/>
        <end position="848"/>
    </location>
</feature>
<organism evidence="14 15">
    <name type="scientific">Cyprinus carpio</name>
    <name type="common">Common carp</name>
    <dbReference type="NCBI Taxonomy" id="7962"/>
    <lineage>
        <taxon>Eukaryota</taxon>
        <taxon>Metazoa</taxon>
        <taxon>Chordata</taxon>
        <taxon>Craniata</taxon>
        <taxon>Vertebrata</taxon>
        <taxon>Euteleostomi</taxon>
        <taxon>Actinopterygii</taxon>
        <taxon>Neopterygii</taxon>
        <taxon>Teleostei</taxon>
        <taxon>Ostariophysi</taxon>
        <taxon>Cypriniformes</taxon>
        <taxon>Cyprinidae</taxon>
        <taxon>Cyprininae</taxon>
        <taxon>Cyprinus</taxon>
    </lineage>
</organism>
<evidence type="ECO:0000256" key="8">
    <source>
        <dbReference type="ARBA" id="ARBA00023054"/>
    </source>
</evidence>
<evidence type="ECO:0000256" key="7">
    <source>
        <dbReference type="ARBA" id="ARBA00023034"/>
    </source>
</evidence>